<evidence type="ECO:0000256" key="3">
    <source>
        <dbReference type="ARBA" id="ARBA00023163"/>
    </source>
</evidence>
<proteinExistence type="predicted"/>
<dbReference type="Proteomes" id="UP000011723">
    <property type="component" value="Chromosome"/>
</dbReference>
<dbReference type="RefSeq" id="WP_015401016.1">
    <property type="nucleotide sequence ID" value="NC_020302.1"/>
</dbReference>
<dbReference type="InterPro" id="IPR050109">
    <property type="entry name" value="HTH-type_TetR-like_transc_reg"/>
</dbReference>
<feature type="domain" description="HTH tetR-type" evidence="5">
    <location>
        <begin position="6"/>
        <end position="66"/>
    </location>
</feature>
<keyword evidence="2 4" id="KW-0238">DNA-binding</keyword>
<dbReference type="InterPro" id="IPR036271">
    <property type="entry name" value="Tet_transcr_reg_TetR-rel_C_sf"/>
</dbReference>
<dbReference type="GO" id="GO:0000976">
    <property type="term" value="F:transcription cis-regulatory region binding"/>
    <property type="evidence" value="ECO:0007669"/>
    <property type="project" value="TreeGrafter"/>
</dbReference>
<keyword evidence="7" id="KW-1185">Reference proteome</keyword>
<dbReference type="Pfam" id="PF00440">
    <property type="entry name" value="TetR_N"/>
    <property type="match status" value="1"/>
</dbReference>
<evidence type="ECO:0000256" key="4">
    <source>
        <dbReference type="PROSITE-ProRule" id="PRU00335"/>
    </source>
</evidence>
<protein>
    <submittedName>
        <fullName evidence="6">TetR family regulatory protein</fullName>
    </submittedName>
</protein>
<evidence type="ECO:0000259" key="5">
    <source>
        <dbReference type="PROSITE" id="PS50977"/>
    </source>
</evidence>
<dbReference type="Pfam" id="PF21597">
    <property type="entry name" value="TetR_C_43"/>
    <property type="match status" value="1"/>
</dbReference>
<keyword evidence="1" id="KW-0805">Transcription regulation</keyword>
<dbReference type="HOGENOM" id="CLU_069356_17_3_11"/>
<evidence type="ECO:0000256" key="2">
    <source>
        <dbReference type="ARBA" id="ARBA00023125"/>
    </source>
</evidence>
<dbReference type="eggNOG" id="COG1309">
    <property type="taxonomic scope" value="Bacteria"/>
</dbReference>
<dbReference type="PATRIC" id="fig|1121362.3.peg.1611"/>
<feature type="DNA-binding region" description="H-T-H motif" evidence="4">
    <location>
        <begin position="29"/>
        <end position="48"/>
    </location>
</feature>
<dbReference type="InterPro" id="IPR049445">
    <property type="entry name" value="TetR_SbtR-like_C"/>
</dbReference>
<dbReference type="Gene3D" id="1.10.357.10">
    <property type="entry name" value="Tetracycline Repressor, domain 2"/>
    <property type="match status" value="1"/>
</dbReference>
<dbReference type="AlphaFoldDB" id="M1NT08"/>
<evidence type="ECO:0000313" key="6">
    <source>
        <dbReference type="EMBL" id="AGF72597.1"/>
    </source>
</evidence>
<sequence length="194" mass="20855">MRADARERRHRIIVAACDLLRNRHEASLTLEEVAGAAGVGIATLYRNFADRRELLHACAAHLFDQVIALQDETLREFPGAPADTWGRYVRGLVGLGLGAVVPLLAPARLADLPADLQSRREAVEQRGHEIVTAAQDAGLVHPTVMPSTFIIGLITVSRPQVSAVAELAPDLTEALVQLYLSGLRHGPGTPGDPE</sequence>
<dbReference type="SUPFAM" id="SSF48498">
    <property type="entry name" value="Tetracyclin repressor-like, C-terminal domain"/>
    <property type="match status" value="1"/>
</dbReference>
<evidence type="ECO:0000256" key="1">
    <source>
        <dbReference type="ARBA" id="ARBA00023015"/>
    </source>
</evidence>
<gene>
    <name evidence="6" type="ORF">A605_07975</name>
</gene>
<dbReference type="PROSITE" id="PS50977">
    <property type="entry name" value="HTH_TETR_2"/>
    <property type="match status" value="1"/>
</dbReference>
<evidence type="ECO:0000313" key="7">
    <source>
        <dbReference type="Proteomes" id="UP000011723"/>
    </source>
</evidence>
<dbReference type="PANTHER" id="PTHR30055">
    <property type="entry name" value="HTH-TYPE TRANSCRIPTIONAL REGULATOR RUTR"/>
    <property type="match status" value="1"/>
</dbReference>
<name>M1NT08_9CORY</name>
<dbReference type="OrthoDB" id="9795011at2"/>
<dbReference type="SUPFAM" id="SSF46689">
    <property type="entry name" value="Homeodomain-like"/>
    <property type="match status" value="1"/>
</dbReference>
<organism evidence="6 7">
    <name type="scientific">Corynebacterium halotolerans YIM 70093 = DSM 44683</name>
    <dbReference type="NCBI Taxonomy" id="1121362"/>
    <lineage>
        <taxon>Bacteria</taxon>
        <taxon>Bacillati</taxon>
        <taxon>Actinomycetota</taxon>
        <taxon>Actinomycetes</taxon>
        <taxon>Mycobacteriales</taxon>
        <taxon>Corynebacteriaceae</taxon>
        <taxon>Corynebacterium</taxon>
    </lineage>
</organism>
<dbReference type="KEGG" id="chn:A605_07975"/>
<dbReference type="InterPro" id="IPR001647">
    <property type="entry name" value="HTH_TetR"/>
</dbReference>
<dbReference type="PANTHER" id="PTHR30055:SF234">
    <property type="entry name" value="HTH-TYPE TRANSCRIPTIONAL REGULATOR BETI"/>
    <property type="match status" value="1"/>
</dbReference>
<dbReference type="EMBL" id="CP003697">
    <property type="protein sequence ID" value="AGF72597.1"/>
    <property type="molecule type" value="Genomic_DNA"/>
</dbReference>
<dbReference type="InterPro" id="IPR009057">
    <property type="entry name" value="Homeodomain-like_sf"/>
</dbReference>
<keyword evidence="3" id="KW-0804">Transcription</keyword>
<accession>M1NT08</accession>
<dbReference type="STRING" id="1121362.A605_07975"/>
<dbReference type="GO" id="GO:0003700">
    <property type="term" value="F:DNA-binding transcription factor activity"/>
    <property type="evidence" value="ECO:0007669"/>
    <property type="project" value="TreeGrafter"/>
</dbReference>
<reference evidence="6 7" key="1">
    <citation type="journal article" date="2012" name="Stand. Genomic Sci.">
        <title>Genome sequence of the halotolerant bacterium Corynebacterium halotolerans type strain YIM 70093(T) (= DSM 44683(T)).</title>
        <authorList>
            <person name="Ruckert C."/>
            <person name="Albersmeier A."/>
            <person name="Al-Dilaimi A."/>
            <person name="Niehaus K."/>
            <person name="Szczepanowski R."/>
            <person name="Kalinowski J."/>
        </authorList>
    </citation>
    <scope>NUCLEOTIDE SEQUENCE [LARGE SCALE GENOMIC DNA]</scope>
    <source>
        <strain evidence="6">YIM 70093</strain>
    </source>
</reference>